<organism evidence="1 2">
    <name type="scientific">Armillaria ostoyae</name>
    <name type="common">Armillaria root rot fungus</name>
    <dbReference type="NCBI Taxonomy" id="47428"/>
    <lineage>
        <taxon>Eukaryota</taxon>
        <taxon>Fungi</taxon>
        <taxon>Dikarya</taxon>
        <taxon>Basidiomycota</taxon>
        <taxon>Agaricomycotina</taxon>
        <taxon>Agaricomycetes</taxon>
        <taxon>Agaricomycetidae</taxon>
        <taxon>Agaricales</taxon>
        <taxon>Marasmiineae</taxon>
        <taxon>Physalacriaceae</taxon>
        <taxon>Armillaria</taxon>
    </lineage>
</organism>
<dbReference type="Proteomes" id="UP000219338">
    <property type="component" value="Unassembled WGS sequence"/>
</dbReference>
<name>A0A284RS99_ARMOS</name>
<evidence type="ECO:0000313" key="2">
    <source>
        <dbReference type="Proteomes" id="UP000219338"/>
    </source>
</evidence>
<evidence type="ECO:0000313" key="1">
    <source>
        <dbReference type="EMBL" id="SJL11637.1"/>
    </source>
</evidence>
<proteinExistence type="predicted"/>
<gene>
    <name evidence="1" type="ORF">ARMOST_15043</name>
</gene>
<reference evidence="2" key="1">
    <citation type="journal article" date="2017" name="Nat. Ecol. Evol.">
        <title>Genome expansion and lineage-specific genetic innovations in the forest pathogenic fungi Armillaria.</title>
        <authorList>
            <person name="Sipos G."/>
            <person name="Prasanna A.N."/>
            <person name="Walter M.C."/>
            <person name="O'Connor E."/>
            <person name="Balint B."/>
            <person name="Krizsan K."/>
            <person name="Kiss B."/>
            <person name="Hess J."/>
            <person name="Varga T."/>
            <person name="Slot J."/>
            <person name="Riley R."/>
            <person name="Boka B."/>
            <person name="Rigling D."/>
            <person name="Barry K."/>
            <person name="Lee J."/>
            <person name="Mihaltcheva S."/>
            <person name="LaButti K."/>
            <person name="Lipzen A."/>
            <person name="Waldron R."/>
            <person name="Moloney N.M."/>
            <person name="Sperisen C."/>
            <person name="Kredics L."/>
            <person name="Vagvoelgyi C."/>
            <person name="Patrignani A."/>
            <person name="Fitzpatrick D."/>
            <person name="Nagy I."/>
            <person name="Doyle S."/>
            <person name="Anderson J.B."/>
            <person name="Grigoriev I.V."/>
            <person name="Gueldener U."/>
            <person name="Muensterkoetter M."/>
            <person name="Nagy L.G."/>
        </authorList>
    </citation>
    <scope>NUCLEOTIDE SEQUENCE [LARGE SCALE GENOMIC DNA]</scope>
    <source>
        <strain evidence="2">C18/9</strain>
    </source>
</reference>
<protein>
    <submittedName>
        <fullName evidence="1">Uncharacterized protein</fullName>
    </submittedName>
</protein>
<dbReference type="OrthoDB" id="10537255at2759"/>
<dbReference type="STRING" id="47428.A0A284RS99"/>
<sequence>MATEFLQSDADEKLPLKTVFNPSVELEDIDEPDLALVLELSVKEGKQVALRFIFVVYNRGSKDKTRTNRIDVFGGCFEINPRSQWPSSRPRPLAMATSNHPDVEDFSPMSFPGDFSSRLGSFSSAGYTREEHTNRGQHTVVGDERRHPAFGDGFGGFDVVMSPIGEKGNSYALETVKFEEVE</sequence>
<dbReference type="EMBL" id="FUEG01000014">
    <property type="protein sequence ID" value="SJL11637.1"/>
    <property type="molecule type" value="Genomic_DNA"/>
</dbReference>
<keyword evidence="2" id="KW-1185">Reference proteome</keyword>
<dbReference type="AlphaFoldDB" id="A0A284RS99"/>
<accession>A0A284RS99</accession>